<protein>
    <submittedName>
        <fullName evidence="2">Uncharacterized protein</fullName>
    </submittedName>
</protein>
<dbReference type="AlphaFoldDB" id="A0A0C3ID93"/>
<feature type="compositionally biased region" description="Acidic residues" evidence="1">
    <location>
        <begin position="60"/>
        <end position="69"/>
    </location>
</feature>
<dbReference type="InParanoid" id="A0A0C3ID93"/>
<name>A0A0C3ID93_PISTI</name>
<evidence type="ECO:0000256" key="1">
    <source>
        <dbReference type="SAM" id="MobiDB-lite"/>
    </source>
</evidence>
<evidence type="ECO:0000313" key="2">
    <source>
        <dbReference type="EMBL" id="KIN95012.1"/>
    </source>
</evidence>
<dbReference type="Proteomes" id="UP000054217">
    <property type="component" value="Unassembled WGS sequence"/>
</dbReference>
<proteinExistence type="predicted"/>
<keyword evidence="3" id="KW-1185">Reference proteome</keyword>
<sequence length="211" mass="23609">MTQTSVPSTVVKVTISHNIKAMCMSFEQREPGPITLEIFNEDVIQPTPPRPTLERVPSSDPDETESEEEPQMMVLMNSQANLLAETLESQAHLCNQQPKYTPSHAENVGITIEGHPDCLRTPDLPSALQQEITDWDYNMSIDQDIDGPNFHHADTWLGADDGFPRCDQAPAATAALLNVYEAPQPQVDPEMQQIHSEMECLLEEIHLEQSH</sequence>
<dbReference type="HOGENOM" id="CLU_1305293_0_0_1"/>
<feature type="region of interest" description="Disordered" evidence="1">
    <location>
        <begin position="42"/>
        <end position="69"/>
    </location>
</feature>
<reference evidence="2 3" key="1">
    <citation type="submission" date="2014-04" db="EMBL/GenBank/DDBJ databases">
        <authorList>
            <consortium name="DOE Joint Genome Institute"/>
            <person name="Kuo A."/>
            <person name="Kohler A."/>
            <person name="Costa M.D."/>
            <person name="Nagy L.G."/>
            <person name="Floudas D."/>
            <person name="Copeland A."/>
            <person name="Barry K.W."/>
            <person name="Cichocki N."/>
            <person name="Veneault-Fourrey C."/>
            <person name="LaButti K."/>
            <person name="Lindquist E.A."/>
            <person name="Lipzen A."/>
            <person name="Lundell T."/>
            <person name="Morin E."/>
            <person name="Murat C."/>
            <person name="Sun H."/>
            <person name="Tunlid A."/>
            <person name="Henrissat B."/>
            <person name="Grigoriev I.V."/>
            <person name="Hibbett D.S."/>
            <person name="Martin F."/>
            <person name="Nordberg H.P."/>
            <person name="Cantor M.N."/>
            <person name="Hua S.X."/>
        </authorList>
    </citation>
    <scope>NUCLEOTIDE SEQUENCE [LARGE SCALE GENOMIC DNA]</scope>
    <source>
        <strain evidence="2 3">Marx 270</strain>
    </source>
</reference>
<organism evidence="2 3">
    <name type="scientific">Pisolithus tinctorius Marx 270</name>
    <dbReference type="NCBI Taxonomy" id="870435"/>
    <lineage>
        <taxon>Eukaryota</taxon>
        <taxon>Fungi</taxon>
        <taxon>Dikarya</taxon>
        <taxon>Basidiomycota</taxon>
        <taxon>Agaricomycotina</taxon>
        <taxon>Agaricomycetes</taxon>
        <taxon>Agaricomycetidae</taxon>
        <taxon>Boletales</taxon>
        <taxon>Sclerodermatineae</taxon>
        <taxon>Pisolithaceae</taxon>
        <taxon>Pisolithus</taxon>
    </lineage>
</organism>
<gene>
    <name evidence="2" type="ORF">M404DRAFT_34529</name>
</gene>
<evidence type="ECO:0000313" key="3">
    <source>
        <dbReference type="Proteomes" id="UP000054217"/>
    </source>
</evidence>
<accession>A0A0C3ID93</accession>
<reference evidence="3" key="2">
    <citation type="submission" date="2015-01" db="EMBL/GenBank/DDBJ databases">
        <title>Evolutionary Origins and Diversification of the Mycorrhizal Mutualists.</title>
        <authorList>
            <consortium name="DOE Joint Genome Institute"/>
            <consortium name="Mycorrhizal Genomics Consortium"/>
            <person name="Kohler A."/>
            <person name="Kuo A."/>
            <person name="Nagy L.G."/>
            <person name="Floudas D."/>
            <person name="Copeland A."/>
            <person name="Barry K.W."/>
            <person name="Cichocki N."/>
            <person name="Veneault-Fourrey C."/>
            <person name="LaButti K."/>
            <person name="Lindquist E.A."/>
            <person name="Lipzen A."/>
            <person name="Lundell T."/>
            <person name="Morin E."/>
            <person name="Murat C."/>
            <person name="Riley R."/>
            <person name="Ohm R."/>
            <person name="Sun H."/>
            <person name="Tunlid A."/>
            <person name="Henrissat B."/>
            <person name="Grigoriev I.V."/>
            <person name="Hibbett D.S."/>
            <person name="Martin F."/>
        </authorList>
    </citation>
    <scope>NUCLEOTIDE SEQUENCE [LARGE SCALE GENOMIC DNA]</scope>
    <source>
        <strain evidence="3">Marx 270</strain>
    </source>
</reference>
<dbReference type="EMBL" id="KN832079">
    <property type="protein sequence ID" value="KIN95012.1"/>
    <property type="molecule type" value="Genomic_DNA"/>
</dbReference>